<keyword evidence="18" id="KW-1133">Transmembrane helix</keyword>
<keyword evidence="24" id="KW-0010">Activator</keyword>
<keyword evidence="9" id="KW-0597">Phosphoprotein</keyword>
<dbReference type="CDD" id="cd14691">
    <property type="entry name" value="bZIP_XBP1"/>
    <property type="match status" value="1"/>
</dbReference>
<evidence type="ECO:0000256" key="3">
    <source>
        <dbReference type="ARBA" id="ARBA00004496"/>
    </source>
</evidence>
<evidence type="ECO:0000256" key="27">
    <source>
        <dbReference type="ARBA" id="ARBA00023242"/>
    </source>
</evidence>
<keyword evidence="8" id="KW-0517">Myogenesis</keyword>
<evidence type="ECO:0000259" key="30">
    <source>
        <dbReference type="PROSITE" id="PS50217"/>
    </source>
</evidence>
<evidence type="ECO:0000256" key="22">
    <source>
        <dbReference type="ARBA" id="ARBA00023125"/>
    </source>
</evidence>
<comment type="caution">
    <text evidence="31">The sequence shown here is derived from an EMBL/GenBank/DDBJ whole genome shotgun (WGS) entry which is preliminary data.</text>
</comment>
<evidence type="ECO:0000256" key="29">
    <source>
        <dbReference type="SAM" id="MobiDB-lite"/>
    </source>
</evidence>
<dbReference type="GO" id="GO:0007517">
    <property type="term" value="P:muscle organ development"/>
    <property type="evidence" value="ECO:0007669"/>
    <property type="project" value="UniProtKB-KW"/>
</dbReference>
<comment type="subcellular location">
    <subcellularLocation>
        <location evidence="3">Cytoplasm</location>
    </subcellularLocation>
    <subcellularLocation>
        <location evidence="2">Endoplasmic reticulum membrane</location>
        <topology evidence="2">Peripheral membrane protein</topology>
    </subcellularLocation>
    <subcellularLocation>
        <location evidence="4">Endoplasmic reticulum membrane</location>
        <topology evidence="4">Single-pass type II membrane protein</topology>
    </subcellularLocation>
    <subcellularLocation>
        <location evidence="1">Nucleus</location>
    </subcellularLocation>
</comment>
<dbReference type="FunFam" id="1.20.5.170:FF:000049">
    <property type="entry name" value="X-box binding protein 1"/>
    <property type="match status" value="1"/>
</dbReference>
<keyword evidence="22" id="KW-0238">DNA-binding</keyword>
<dbReference type="SMART" id="SM00338">
    <property type="entry name" value="BRLZ"/>
    <property type="match status" value="1"/>
</dbReference>
<dbReference type="GO" id="GO:0030968">
    <property type="term" value="P:endoplasmic reticulum unfolded protein response"/>
    <property type="evidence" value="ECO:0007669"/>
    <property type="project" value="UniProtKB-ARBA"/>
</dbReference>
<feature type="compositionally biased region" description="Low complexity" evidence="29">
    <location>
        <begin position="43"/>
        <end position="60"/>
    </location>
</feature>
<feature type="domain" description="BZIP" evidence="30">
    <location>
        <begin position="73"/>
        <end position="136"/>
    </location>
</feature>
<evidence type="ECO:0000256" key="9">
    <source>
        <dbReference type="ARBA" id="ARBA00022553"/>
    </source>
</evidence>
<evidence type="ECO:0000313" key="31">
    <source>
        <dbReference type="EMBL" id="KPP58767.1"/>
    </source>
</evidence>
<evidence type="ECO:0000256" key="12">
    <source>
        <dbReference type="ARBA" id="ARBA00022692"/>
    </source>
</evidence>
<dbReference type="SUPFAM" id="SSF57959">
    <property type="entry name" value="Leucine zipper domain"/>
    <property type="match status" value="1"/>
</dbReference>
<keyword evidence="26" id="KW-0834">Unfolded protein response</keyword>
<keyword evidence="23" id="KW-0472">Membrane</keyword>
<evidence type="ECO:0000256" key="5">
    <source>
        <dbReference type="ARBA" id="ARBA00007163"/>
    </source>
</evidence>
<keyword evidence="15" id="KW-0256">Endoplasmic reticulum</keyword>
<evidence type="ECO:0000256" key="21">
    <source>
        <dbReference type="ARBA" id="ARBA00023016"/>
    </source>
</evidence>
<dbReference type="InterPro" id="IPR052470">
    <property type="entry name" value="ER_Stress-Reg_TF"/>
</dbReference>
<dbReference type="GO" id="GO:0000981">
    <property type="term" value="F:DNA-binding transcription factor activity, RNA polymerase II-specific"/>
    <property type="evidence" value="ECO:0007669"/>
    <property type="project" value="TreeGrafter"/>
</dbReference>
<evidence type="ECO:0000256" key="8">
    <source>
        <dbReference type="ARBA" id="ARBA00022541"/>
    </source>
</evidence>
<evidence type="ECO:0000256" key="23">
    <source>
        <dbReference type="ARBA" id="ARBA00023136"/>
    </source>
</evidence>
<evidence type="ECO:0000256" key="20">
    <source>
        <dbReference type="ARBA" id="ARBA00023015"/>
    </source>
</evidence>
<dbReference type="PANTHER" id="PTHR46542">
    <property type="entry name" value="X-BOX BINDING PROTEIN 1"/>
    <property type="match status" value="1"/>
</dbReference>
<keyword evidence="21" id="KW-0346">Stress response</keyword>
<evidence type="ECO:0000256" key="19">
    <source>
        <dbReference type="ARBA" id="ARBA00022990"/>
    </source>
</evidence>
<evidence type="ECO:0000256" key="1">
    <source>
        <dbReference type="ARBA" id="ARBA00004123"/>
    </source>
</evidence>
<evidence type="ECO:0000256" key="14">
    <source>
        <dbReference type="ARBA" id="ARBA00022782"/>
    </source>
</evidence>
<dbReference type="PANTHER" id="PTHR46542:SF1">
    <property type="entry name" value="X-BOX BINDING PROTEIN 1"/>
    <property type="match status" value="1"/>
</dbReference>
<keyword evidence="27" id="KW-0539">Nucleus</keyword>
<keyword evidence="19" id="KW-0007">Acetylation</keyword>
<reference evidence="31 32" key="1">
    <citation type="submission" date="2015-08" db="EMBL/GenBank/DDBJ databases">
        <title>The genome of the Asian arowana (Scleropages formosus).</title>
        <authorList>
            <person name="Tan M.H."/>
            <person name="Gan H.M."/>
            <person name="Croft L.J."/>
            <person name="Austin C.M."/>
        </authorList>
    </citation>
    <scope>NUCLEOTIDE SEQUENCE [LARGE SCALE GENOMIC DNA]</scope>
    <source>
        <strain evidence="31">Aro1</strain>
    </source>
</reference>
<keyword evidence="7" id="KW-0963">Cytoplasm</keyword>
<dbReference type="Gene3D" id="1.20.5.170">
    <property type="match status" value="1"/>
</dbReference>
<evidence type="ECO:0000313" key="32">
    <source>
        <dbReference type="Proteomes" id="UP000034805"/>
    </source>
</evidence>
<dbReference type="GO" id="GO:0005634">
    <property type="term" value="C:nucleus"/>
    <property type="evidence" value="ECO:0007669"/>
    <property type="project" value="UniProtKB-SubCell"/>
</dbReference>
<evidence type="ECO:0000256" key="24">
    <source>
        <dbReference type="ARBA" id="ARBA00023159"/>
    </source>
</evidence>
<dbReference type="GO" id="GO:0005789">
    <property type="term" value="C:endoplasmic reticulum membrane"/>
    <property type="evidence" value="ECO:0007669"/>
    <property type="project" value="UniProtKB-SubCell"/>
</dbReference>
<keyword evidence="14" id="KW-0221">Differentiation</keyword>
<dbReference type="EMBL" id="JARO02013251">
    <property type="protein sequence ID" value="KPP58767.1"/>
    <property type="molecule type" value="Genomic_DNA"/>
</dbReference>
<dbReference type="Proteomes" id="UP000034805">
    <property type="component" value="Unassembled WGS sequence"/>
</dbReference>
<evidence type="ECO:0000256" key="7">
    <source>
        <dbReference type="ARBA" id="ARBA00022490"/>
    </source>
</evidence>
<name>A0A0P7TDA9_SCLFO</name>
<protein>
    <recommendedName>
        <fullName evidence="28">X-box-binding protein 1</fullName>
    </recommendedName>
</protein>
<evidence type="ECO:0000256" key="11">
    <source>
        <dbReference type="ARBA" id="ARBA00022685"/>
    </source>
</evidence>
<dbReference type="Pfam" id="PF00170">
    <property type="entry name" value="bZIP_1"/>
    <property type="match status" value="1"/>
</dbReference>
<proteinExistence type="inferred from homology"/>
<evidence type="ECO:0000256" key="17">
    <source>
        <dbReference type="ARBA" id="ARBA00022968"/>
    </source>
</evidence>
<evidence type="ECO:0000256" key="10">
    <source>
        <dbReference type="ARBA" id="ARBA00022657"/>
    </source>
</evidence>
<evidence type="ECO:0000256" key="15">
    <source>
        <dbReference type="ARBA" id="ARBA00022824"/>
    </source>
</evidence>
<sequence length="395" mass="43334">MVVVTAGPGGAHKILLISGKHTAQSGATEERFNRTLSVVLPPAGGSQASSDSDSNGSGAAPRKRQRLTHLSPEEKSLRRKLKNRVAAQTARDRKKAKMGELEQQVLELELENQKLQMENSLLREQTRSLLTENQQFRERLGLDALEVKEKVKKVPSGVDAPGVVIGSSESAALRLRVPLQKVQAQQSSKLRESTWTLALVVSALQTLSEHSCFLLGVNLPLSLFFQSDLLLGLLDILEPELLRCDSLDPRAMLEQASVEPVPAPAYPPVGTPPAKLEAHNELIHWDHIYTRLVEVEVASTEQREESNFKVKMANEDKDEIAATVETSPIKEEPEEAGLVPTVGVGDFTMPGSPEETYFTEADSGYERSPSPFSSMSSPIWDDIFATELFPQLISV</sequence>
<dbReference type="GO" id="GO:0030154">
    <property type="term" value="P:cell differentiation"/>
    <property type="evidence" value="ECO:0007669"/>
    <property type="project" value="UniProtKB-KW"/>
</dbReference>
<keyword evidence="16" id="KW-0832">Ubl conjugation</keyword>
<dbReference type="InterPro" id="IPR046347">
    <property type="entry name" value="bZIP_sf"/>
</dbReference>
<dbReference type="PROSITE" id="PS50217">
    <property type="entry name" value="BZIP"/>
    <property type="match status" value="1"/>
</dbReference>
<keyword evidence="12" id="KW-0812">Transmembrane</keyword>
<feature type="region of interest" description="Disordered" evidence="29">
    <location>
        <begin position="40"/>
        <end position="97"/>
    </location>
</feature>
<evidence type="ECO:0000256" key="6">
    <source>
        <dbReference type="ARBA" id="ARBA00022473"/>
    </source>
</evidence>
<dbReference type="GO" id="GO:0043066">
    <property type="term" value="P:negative regulation of apoptotic process"/>
    <property type="evidence" value="ECO:0007669"/>
    <property type="project" value="UniProtKB-ARBA"/>
</dbReference>
<gene>
    <name evidence="31" type="ORF">Z043_123377</name>
</gene>
<keyword evidence="25" id="KW-0804">Transcription</keyword>
<keyword evidence="13" id="KW-0053">Apoptosis</keyword>
<evidence type="ECO:0000256" key="18">
    <source>
        <dbReference type="ARBA" id="ARBA00022989"/>
    </source>
</evidence>
<evidence type="ECO:0000256" key="4">
    <source>
        <dbReference type="ARBA" id="ARBA00004648"/>
    </source>
</evidence>
<dbReference type="InterPro" id="IPR004827">
    <property type="entry name" value="bZIP"/>
</dbReference>
<keyword evidence="6" id="KW-0217">Developmental protein</keyword>
<evidence type="ECO:0000256" key="25">
    <source>
        <dbReference type="ARBA" id="ARBA00023163"/>
    </source>
</evidence>
<evidence type="ECO:0000256" key="16">
    <source>
        <dbReference type="ARBA" id="ARBA00022843"/>
    </source>
</evidence>
<organism evidence="31 32">
    <name type="scientific">Scleropages formosus</name>
    <name type="common">Asian bonytongue</name>
    <name type="synonym">Osteoglossum formosum</name>
    <dbReference type="NCBI Taxonomy" id="113540"/>
    <lineage>
        <taxon>Eukaryota</taxon>
        <taxon>Metazoa</taxon>
        <taxon>Chordata</taxon>
        <taxon>Craniata</taxon>
        <taxon>Vertebrata</taxon>
        <taxon>Euteleostomi</taxon>
        <taxon>Actinopterygii</taxon>
        <taxon>Neopterygii</taxon>
        <taxon>Teleostei</taxon>
        <taxon>Osteoglossocephala</taxon>
        <taxon>Osteoglossomorpha</taxon>
        <taxon>Osteoglossiformes</taxon>
        <taxon>Osteoglossidae</taxon>
        <taxon>Scleropages</taxon>
    </lineage>
</organism>
<keyword evidence="20" id="KW-0805">Transcription regulation</keyword>
<dbReference type="STRING" id="113540.ENSSFOP00015026701"/>
<evidence type="ECO:0000256" key="2">
    <source>
        <dbReference type="ARBA" id="ARBA00004406"/>
    </source>
</evidence>
<dbReference type="PROSITE" id="PS00036">
    <property type="entry name" value="BZIP_BASIC"/>
    <property type="match status" value="1"/>
</dbReference>
<dbReference type="AlphaFoldDB" id="A0A0P7TDA9"/>
<comment type="similarity">
    <text evidence="5">Belongs to the bZIP family.</text>
</comment>
<evidence type="ECO:0000256" key="13">
    <source>
        <dbReference type="ARBA" id="ARBA00022703"/>
    </source>
</evidence>
<keyword evidence="17" id="KW-0735">Signal-anchor</keyword>
<evidence type="ECO:0000256" key="28">
    <source>
        <dbReference type="ARBA" id="ARBA00040165"/>
    </source>
</evidence>
<accession>A0A0P7TDA9</accession>
<evidence type="ECO:0000256" key="26">
    <source>
        <dbReference type="ARBA" id="ARBA00023230"/>
    </source>
</evidence>
<dbReference type="GO" id="GO:0000977">
    <property type="term" value="F:RNA polymerase II transcription regulatory region sequence-specific DNA binding"/>
    <property type="evidence" value="ECO:0007669"/>
    <property type="project" value="TreeGrafter"/>
</dbReference>
<dbReference type="GO" id="GO:0001525">
    <property type="term" value="P:angiogenesis"/>
    <property type="evidence" value="ECO:0007669"/>
    <property type="project" value="UniProtKB-KW"/>
</dbReference>
<keyword evidence="11" id="KW-0165">Cleavage on pair of basic residues</keyword>
<dbReference type="GO" id="GO:0006915">
    <property type="term" value="P:apoptotic process"/>
    <property type="evidence" value="ECO:0007669"/>
    <property type="project" value="UniProtKB-KW"/>
</dbReference>
<keyword evidence="10" id="KW-0037">Angiogenesis</keyword>